<accession>A0A7J7N4P4</accession>
<evidence type="ECO:0000256" key="4">
    <source>
        <dbReference type="ARBA" id="ARBA00022692"/>
    </source>
</evidence>
<dbReference type="AlphaFoldDB" id="A0A7J7N4P4"/>
<dbReference type="Gene3D" id="1.20.1530.20">
    <property type="match status" value="2"/>
</dbReference>
<keyword evidence="8 10" id="KW-0472">Membrane</keyword>
<comment type="subcellular location">
    <subcellularLocation>
        <location evidence="1">Membrane</location>
        <topology evidence="1">Multi-pass membrane protein</topology>
    </subcellularLocation>
</comment>
<evidence type="ECO:0000256" key="9">
    <source>
        <dbReference type="ARBA" id="ARBA00038341"/>
    </source>
</evidence>
<evidence type="ECO:0000256" key="10">
    <source>
        <dbReference type="SAM" id="Phobius"/>
    </source>
</evidence>
<dbReference type="InterPro" id="IPR038770">
    <property type="entry name" value="Na+/solute_symporter_sf"/>
</dbReference>
<dbReference type="GO" id="GO:0006813">
    <property type="term" value="P:potassium ion transport"/>
    <property type="evidence" value="ECO:0007669"/>
    <property type="project" value="UniProtKB-KW"/>
</dbReference>
<keyword evidence="2" id="KW-0813">Transport</keyword>
<dbReference type="GO" id="GO:0015297">
    <property type="term" value="F:antiporter activity"/>
    <property type="evidence" value="ECO:0007669"/>
    <property type="project" value="InterPro"/>
</dbReference>
<feature type="transmembrane region" description="Helical" evidence="10">
    <location>
        <begin position="186"/>
        <end position="208"/>
    </location>
</feature>
<dbReference type="GO" id="GO:1902600">
    <property type="term" value="P:proton transmembrane transport"/>
    <property type="evidence" value="ECO:0007669"/>
    <property type="project" value="InterPro"/>
</dbReference>
<evidence type="ECO:0000259" key="11">
    <source>
        <dbReference type="Pfam" id="PF00999"/>
    </source>
</evidence>
<dbReference type="GO" id="GO:0006885">
    <property type="term" value="P:regulation of pH"/>
    <property type="evidence" value="ECO:0007669"/>
    <property type="project" value="TreeGrafter"/>
</dbReference>
<feature type="transmembrane region" description="Helical" evidence="10">
    <location>
        <begin position="155"/>
        <end position="174"/>
    </location>
</feature>
<feature type="transmembrane region" description="Helical" evidence="10">
    <location>
        <begin position="17"/>
        <end position="41"/>
    </location>
</feature>
<evidence type="ECO:0000256" key="3">
    <source>
        <dbReference type="ARBA" id="ARBA00022538"/>
    </source>
</evidence>
<gene>
    <name evidence="12" type="ORF">GIB67_008225</name>
</gene>
<sequence length="249" mass="27205">MKVTSNGVFQGDNPLDFALLLAILQICLVVFLTRMLAFLLSPFRQPRVIVEIIGGVLLGSSFLGRYRAYLHAVFLPKSLSVLDTLANIGLLFFLFLVGLELDPKSLPQTGKRVLFISLAGICLPFALGIAFPVLARILAELKLRTTDVGRMTMSAAAVNDIAAWILLALAITLSDPGHSPLVSVWVLFRGFGFVLVAVLVFCPIFSWMAERSLENGPVIVDFERSNIRDYGSDGTLHGIYHDASCHSNI</sequence>
<dbReference type="InterPro" id="IPR050794">
    <property type="entry name" value="CPA2_transporter"/>
</dbReference>
<keyword evidence="5" id="KW-0630">Potassium</keyword>
<dbReference type="GO" id="GO:0016020">
    <property type="term" value="C:membrane"/>
    <property type="evidence" value="ECO:0007669"/>
    <property type="project" value="UniProtKB-SubCell"/>
</dbReference>
<feature type="transmembrane region" description="Helical" evidence="10">
    <location>
        <begin position="84"/>
        <end position="101"/>
    </location>
</feature>
<keyword evidence="3" id="KW-0633">Potassium transport</keyword>
<comment type="similarity">
    <text evidence="9">Belongs to the monovalent cation:proton antiporter 2 (CPA2) transporter (TC 2.A.37) family. CHX (TC 2.A.37.4) subfamily.</text>
</comment>
<feature type="domain" description="Cation/H+ exchanger transmembrane" evidence="11">
    <location>
        <begin position="30"/>
        <end position="131"/>
    </location>
</feature>
<evidence type="ECO:0000256" key="7">
    <source>
        <dbReference type="ARBA" id="ARBA00023065"/>
    </source>
</evidence>
<feature type="transmembrane region" description="Helical" evidence="10">
    <location>
        <begin position="113"/>
        <end position="135"/>
    </location>
</feature>
<name>A0A7J7N4P4_9MAGN</name>
<dbReference type="GO" id="GO:0012505">
    <property type="term" value="C:endomembrane system"/>
    <property type="evidence" value="ECO:0007669"/>
    <property type="project" value="TreeGrafter"/>
</dbReference>
<dbReference type="PANTHER" id="PTHR32468:SF34">
    <property type="entry name" value="CATION_H(+) ANTIPORTER 18"/>
    <property type="match status" value="1"/>
</dbReference>
<dbReference type="Pfam" id="PF00999">
    <property type="entry name" value="Na_H_Exchanger"/>
    <property type="match status" value="1"/>
</dbReference>
<dbReference type="PANTHER" id="PTHR32468">
    <property type="entry name" value="CATION/H + ANTIPORTER"/>
    <property type="match status" value="1"/>
</dbReference>
<comment type="caution">
    <text evidence="12">The sequence shown here is derived from an EMBL/GenBank/DDBJ whole genome shotgun (WGS) entry which is preliminary data.</text>
</comment>
<proteinExistence type="inferred from homology"/>
<keyword evidence="13" id="KW-1185">Reference proteome</keyword>
<keyword evidence="6 10" id="KW-1133">Transmembrane helix</keyword>
<organism evidence="12 13">
    <name type="scientific">Kingdonia uniflora</name>
    <dbReference type="NCBI Taxonomy" id="39325"/>
    <lineage>
        <taxon>Eukaryota</taxon>
        <taxon>Viridiplantae</taxon>
        <taxon>Streptophyta</taxon>
        <taxon>Embryophyta</taxon>
        <taxon>Tracheophyta</taxon>
        <taxon>Spermatophyta</taxon>
        <taxon>Magnoliopsida</taxon>
        <taxon>Ranunculales</taxon>
        <taxon>Circaeasteraceae</taxon>
        <taxon>Kingdonia</taxon>
    </lineage>
</organism>
<reference evidence="12 13" key="1">
    <citation type="journal article" date="2020" name="IScience">
        <title>Genome Sequencing of the Endangered Kingdonia uniflora (Circaeasteraceae, Ranunculales) Reveals Potential Mechanisms of Evolutionary Specialization.</title>
        <authorList>
            <person name="Sun Y."/>
            <person name="Deng T."/>
            <person name="Zhang A."/>
            <person name="Moore M.J."/>
            <person name="Landis J.B."/>
            <person name="Lin N."/>
            <person name="Zhang H."/>
            <person name="Zhang X."/>
            <person name="Huang J."/>
            <person name="Zhang X."/>
            <person name="Sun H."/>
            <person name="Wang H."/>
        </authorList>
    </citation>
    <scope>NUCLEOTIDE SEQUENCE [LARGE SCALE GENOMIC DNA]</scope>
    <source>
        <strain evidence="12">TB1705</strain>
        <tissue evidence="12">Leaf</tissue>
    </source>
</reference>
<protein>
    <recommendedName>
        <fullName evidence="11">Cation/H+ exchanger transmembrane domain-containing protein</fullName>
    </recommendedName>
</protein>
<keyword evidence="4 10" id="KW-0812">Transmembrane</keyword>
<dbReference type="Proteomes" id="UP000541444">
    <property type="component" value="Unassembled WGS sequence"/>
</dbReference>
<evidence type="ECO:0000256" key="1">
    <source>
        <dbReference type="ARBA" id="ARBA00004141"/>
    </source>
</evidence>
<dbReference type="EMBL" id="JACGCM010001055">
    <property type="protein sequence ID" value="KAF6162096.1"/>
    <property type="molecule type" value="Genomic_DNA"/>
</dbReference>
<evidence type="ECO:0000313" key="13">
    <source>
        <dbReference type="Proteomes" id="UP000541444"/>
    </source>
</evidence>
<dbReference type="OrthoDB" id="1725894at2759"/>
<evidence type="ECO:0000256" key="5">
    <source>
        <dbReference type="ARBA" id="ARBA00022958"/>
    </source>
</evidence>
<evidence type="ECO:0000256" key="6">
    <source>
        <dbReference type="ARBA" id="ARBA00022989"/>
    </source>
</evidence>
<evidence type="ECO:0000313" key="12">
    <source>
        <dbReference type="EMBL" id="KAF6162096.1"/>
    </source>
</evidence>
<dbReference type="InterPro" id="IPR006153">
    <property type="entry name" value="Cation/H_exchanger_TM"/>
</dbReference>
<keyword evidence="7" id="KW-0406">Ion transport</keyword>
<evidence type="ECO:0000256" key="2">
    <source>
        <dbReference type="ARBA" id="ARBA00022448"/>
    </source>
</evidence>
<evidence type="ECO:0000256" key="8">
    <source>
        <dbReference type="ARBA" id="ARBA00023136"/>
    </source>
</evidence>
<feature type="transmembrane region" description="Helical" evidence="10">
    <location>
        <begin position="48"/>
        <end position="64"/>
    </location>
</feature>